<dbReference type="SUPFAM" id="SSF53223">
    <property type="entry name" value="Aminoacid dehydrogenase-like, N-terminal domain"/>
    <property type="match status" value="1"/>
</dbReference>
<dbReference type="InterPro" id="IPR046346">
    <property type="entry name" value="Aminoacid_DH-like_N_sf"/>
</dbReference>
<dbReference type="Pfam" id="PF08501">
    <property type="entry name" value="Shikimate_dh_N"/>
    <property type="match status" value="1"/>
</dbReference>
<sequence length="271" mass="28306">MLTRAGVVGDPAAHSLSPAIHRAGYEAHGLSWDYQAYTVAPESLADFVQSCAADETWAGLSVTAPHKEAVLAFGEADEPTRLLGAGNTLVFGDAPRVYNTDVPGFVRAWRAHVPNSPSAAAIVGNGATARSITLALAGLGTAELIVLARRPERAKSLADLAATLGMSVDVRVLGEPLEPVDLVANTIPAHATTAAAPALAEAARVVFDVVYDPWPTPLGEAAERAGRQSLSGMDLLAGQAVDQFFLLTGKHITFEQARSAAGRELRRRSAV</sequence>
<dbReference type="GO" id="GO:0009423">
    <property type="term" value="P:chorismate biosynthetic process"/>
    <property type="evidence" value="ECO:0007669"/>
    <property type="project" value="TreeGrafter"/>
</dbReference>
<dbReference type="InterPro" id="IPR022893">
    <property type="entry name" value="Shikimate_DH_fam"/>
</dbReference>
<evidence type="ECO:0000313" key="5">
    <source>
        <dbReference type="Proteomes" id="UP000712713"/>
    </source>
</evidence>
<evidence type="ECO:0000256" key="2">
    <source>
        <dbReference type="ARBA" id="ARBA00023141"/>
    </source>
</evidence>
<dbReference type="GO" id="GO:0004764">
    <property type="term" value="F:shikimate 3-dehydrogenase (NADP+) activity"/>
    <property type="evidence" value="ECO:0007669"/>
    <property type="project" value="InterPro"/>
</dbReference>
<accession>A0A921EN52</accession>
<dbReference type="GO" id="GO:0050661">
    <property type="term" value="F:NADP binding"/>
    <property type="evidence" value="ECO:0007669"/>
    <property type="project" value="TreeGrafter"/>
</dbReference>
<feature type="domain" description="Shikimate dehydrogenase substrate binding N-terminal" evidence="3">
    <location>
        <begin position="7"/>
        <end position="89"/>
    </location>
</feature>
<dbReference type="Proteomes" id="UP000712713">
    <property type="component" value="Unassembled WGS sequence"/>
</dbReference>
<comment type="pathway">
    <text evidence="1">Metabolic intermediate biosynthesis; chorismate biosynthesis; chorismate from D-erythrose 4-phosphate and phosphoenolpyruvate: step 4/7.</text>
</comment>
<evidence type="ECO:0000313" key="4">
    <source>
        <dbReference type="EMBL" id="HJE50665.1"/>
    </source>
</evidence>
<organism evidence="4 5">
    <name type="scientific">Tessaracoccus flavescens</name>
    <dbReference type="NCBI Taxonomy" id="399497"/>
    <lineage>
        <taxon>Bacteria</taxon>
        <taxon>Bacillati</taxon>
        <taxon>Actinomycetota</taxon>
        <taxon>Actinomycetes</taxon>
        <taxon>Propionibacteriales</taxon>
        <taxon>Propionibacteriaceae</taxon>
        <taxon>Tessaracoccus</taxon>
    </lineage>
</organism>
<dbReference type="InterPro" id="IPR013708">
    <property type="entry name" value="Shikimate_DH-bd_N"/>
</dbReference>
<dbReference type="GO" id="GO:0019632">
    <property type="term" value="P:shikimate metabolic process"/>
    <property type="evidence" value="ECO:0007669"/>
    <property type="project" value="TreeGrafter"/>
</dbReference>
<dbReference type="GO" id="GO:0005829">
    <property type="term" value="C:cytosol"/>
    <property type="evidence" value="ECO:0007669"/>
    <property type="project" value="TreeGrafter"/>
</dbReference>
<dbReference type="PANTHER" id="PTHR21089">
    <property type="entry name" value="SHIKIMATE DEHYDROGENASE"/>
    <property type="match status" value="1"/>
</dbReference>
<dbReference type="Gene3D" id="3.40.50.10860">
    <property type="entry name" value="Leucine Dehydrogenase, chain A, domain 1"/>
    <property type="match status" value="1"/>
</dbReference>
<protein>
    <submittedName>
        <fullName evidence="4">Shikimate dehydrogenase</fullName>
    </submittedName>
</protein>
<dbReference type="CDD" id="cd01065">
    <property type="entry name" value="NAD_bind_Shikimate_DH"/>
    <property type="match status" value="1"/>
</dbReference>
<name>A0A921EN52_9ACTN</name>
<dbReference type="EMBL" id="DYZF01000038">
    <property type="protein sequence ID" value="HJE50665.1"/>
    <property type="molecule type" value="Genomic_DNA"/>
</dbReference>
<gene>
    <name evidence="4" type="ORF">K8V15_01570</name>
</gene>
<proteinExistence type="predicted"/>
<dbReference type="AlphaFoldDB" id="A0A921EN52"/>
<dbReference type="GO" id="GO:0009073">
    <property type="term" value="P:aromatic amino acid family biosynthetic process"/>
    <property type="evidence" value="ECO:0007669"/>
    <property type="project" value="UniProtKB-KW"/>
</dbReference>
<reference evidence="4" key="2">
    <citation type="submission" date="2021-09" db="EMBL/GenBank/DDBJ databases">
        <authorList>
            <person name="Gilroy R."/>
        </authorList>
    </citation>
    <scope>NUCLEOTIDE SEQUENCE</scope>
    <source>
        <strain evidence="4">ChiGjej3B3-7470</strain>
    </source>
</reference>
<reference evidence="4" key="1">
    <citation type="journal article" date="2021" name="PeerJ">
        <title>Extensive microbial diversity within the chicken gut microbiome revealed by metagenomics and culture.</title>
        <authorList>
            <person name="Gilroy R."/>
            <person name="Ravi A."/>
            <person name="Getino M."/>
            <person name="Pursley I."/>
            <person name="Horton D.L."/>
            <person name="Alikhan N.F."/>
            <person name="Baker D."/>
            <person name="Gharbi K."/>
            <person name="Hall N."/>
            <person name="Watson M."/>
            <person name="Adriaenssens E.M."/>
            <person name="Foster-Nyarko E."/>
            <person name="Jarju S."/>
            <person name="Secka A."/>
            <person name="Antonio M."/>
            <person name="Oren A."/>
            <person name="Chaudhuri R.R."/>
            <person name="La Ragione R."/>
            <person name="Hildebrand F."/>
            <person name="Pallen M.J."/>
        </authorList>
    </citation>
    <scope>NUCLEOTIDE SEQUENCE</scope>
    <source>
        <strain evidence="4">ChiGjej3B3-7470</strain>
    </source>
</reference>
<keyword evidence="2" id="KW-0057">Aromatic amino acid biosynthesis</keyword>
<dbReference type="PANTHER" id="PTHR21089:SF1">
    <property type="entry name" value="BIFUNCTIONAL 3-DEHYDROQUINATE DEHYDRATASE_SHIKIMATE DEHYDROGENASE, CHLOROPLASTIC"/>
    <property type="match status" value="1"/>
</dbReference>
<comment type="caution">
    <text evidence="4">The sequence shown here is derived from an EMBL/GenBank/DDBJ whole genome shotgun (WGS) entry which is preliminary data.</text>
</comment>
<dbReference type="Gene3D" id="3.40.50.720">
    <property type="entry name" value="NAD(P)-binding Rossmann-like Domain"/>
    <property type="match status" value="1"/>
</dbReference>
<evidence type="ECO:0000256" key="1">
    <source>
        <dbReference type="ARBA" id="ARBA00004871"/>
    </source>
</evidence>
<evidence type="ECO:0000259" key="3">
    <source>
        <dbReference type="Pfam" id="PF08501"/>
    </source>
</evidence>
<keyword evidence="2" id="KW-0028">Amino-acid biosynthesis</keyword>
<dbReference type="InterPro" id="IPR036291">
    <property type="entry name" value="NAD(P)-bd_dom_sf"/>
</dbReference>
<dbReference type="SUPFAM" id="SSF51735">
    <property type="entry name" value="NAD(P)-binding Rossmann-fold domains"/>
    <property type="match status" value="1"/>
</dbReference>